<accession>A0A931G5U5</accession>
<proteinExistence type="predicted"/>
<dbReference type="SUPFAM" id="SSF49464">
    <property type="entry name" value="Carboxypeptidase regulatory domain-like"/>
    <property type="match status" value="1"/>
</dbReference>
<evidence type="ECO:0000313" key="5">
    <source>
        <dbReference type="Proteomes" id="UP000598146"/>
    </source>
</evidence>
<feature type="region of interest" description="Disordered" evidence="1">
    <location>
        <begin position="138"/>
        <end position="166"/>
    </location>
</feature>
<keyword evidence="4" id="KW-0121">Carboxypeptidase</keyword>
<evidence type="ECO:0000256" key="2">
    <source>
        <dbReference type="SAM" id="Phobius"/>
    </source>
</evidence>
<feature type="compositionally biased region" description="Gly residues" evidence="1">
    <location>
        <begin position="363"/>
        <end position="372"/>
    </location>
</feature>
<keyword evidence="3" id="KW-0732">Signal</keyword>
<feature type="region of interest" description="Disordered" evidence="1">
    <location>
        <begin position="314"/>
        <end position="372"/>
    </location>
</feature>
<dbReference type="Gene3D" id="2.60.40.1120">
    <property type="entry name" value="Carboxypeptidase-like, regulatory domain"/>
    <property type="match status" value="1"/>
</dbReference>
<dbReference type="Proteomes" id="UP000598146">
    <property type="component" value="Unassembled WGS sequence"/>
</dbReference>
<keyword evidence="4" id="KW-0645">Protease</keyword>
<feature type="region of interest" description="Disordered" evidence="1">
    <location>
        <begin position="237"/>
        <end position="279"/>
    </location>
</feature>
<keyword evidence="2" id="KW-0812">Transmembrane</keyword>
<reference evidence="4" key="1">
    <citation type="submission" date="2020-11" db="EMBL/GenBank/DDBJ databases">
        <title>Isolation and identification of active actinomycetes.</title>
        <authorList>
            <person name="Sun X."/>
        </authorList>
    </citation>
    <scope>NUCLEOTIDE SEQUENCE</scope>
    <source>
        <strain evidence="4">NEAU-A11</strain>
    </source>
</reference>
<feature type="compositionally biased region" description="Low complexity" evidence="1">
    <location>
        <begin position="349"/>
        <end position="358"/>
    </location>
</feature>
<gene>
    <name evidence="4" type="ORF">I4J89_34630</name>
</gene>
<dbReference type="RefSeq" id="WP_196418362.1">
    <property type="nucleotide sequence ID" value="NZ_JADQTO010000021.1"/>
</dbReference>
<feature type="signal peptide" evidence="3">
    <location>
        <begin position="1"/>
        <end position="32"/>
    </location>
</feature>
<keyword evidence="2" id="KW-0472">Membrane</keyword>
<feature type="transmembrane region" description="Helical" evidence="2">
    <location>
        <begin position="287"/>
        <end position="308"/>
    </location>
</feature>
<dbReference type="Pfam" id="PF13620">
    <property type="entry name" value="CarboxypepD_reg"/>
    <property type="match status" value="1"/>
</dbReference>
<dbReference type="GO" id="GO:0004180">
    <property type="term" value="F:carboxypeptidase activity"/>
    <property type="evidence" value="ECO:0007669"/>
    <property type="project" value="UniProtKB-KW"/>
</dbReference>
<sequence length="372" mass="37366">MTTRLRARLVRSAAVTALAGAILAVPAAPVMAAPPGIRIVSVSSENVRSGESVRVRFRATNNESGRETIFVAVSGGLQCTAGCSASPAIGPGQSETFDATVVAPKVNKNEVSGRNLAVSVRIGTQTAFDHKMIYVHGAEQPPSQPSSAVSQVSGRVRDTDGKPIGGATLTVRDSAGHDYRTTSGRAGRFAIKSSAGKPIAVGLITVDVRKDGYRTARATVQGAAGSAATVRLTMAAVATPSRTPPSPSAEASRPAATEEPATEEGSAGAAPPAALKEVSDDGESSPLWIILGGLLVAAGLGALVLVLIRRRNAPNSNSPAGAPGAGMADSPTAVLRTVPPAGGFSGPYGAAAQGGNQQHGYDHGGGFAGPTR</sequence>
<dbReference type="EMBL" id="JADQTO010000021">
    <property type="protein sequence ID" value="MBG0566594.1"/>
    <property type="molecule type" value="Genomic_DNA"/>
</dbReference>
<dbReference type="AlphaFoldDB" id="A0A931G5U5"/>
<organism evidence="4 5">
    <name type="scientific">Actinoplanes aureus</name>
    <dbReference type="NCBI Taxonomy" id="2792083"/>
    <lineage>
        <taxon>Bacteria</taxon>
        <taxon>Bacillati</taxon>
        <taxon>Actinomycetota</taxon>
        <taxon>Actinomycetes</taxon>
        <taxon>Micromonosporales</taxon>
        <taxon>Micromonosporaceae</taxon>
        <taxon>Actinoplanes</taxon>
    </lineage>
</organism>
<comment type="caution">
    <text evidence="4">The sequence shown here is derived from an EMBL/GenBank/DDBJ whole genome shotgun (WGS) entry which is preliminary data.</text>
</comment>
<evidence type="ECO:0000256" key="1">
    <source>
        <dbReference type="SAM" id="MobiDB-lite"/>
    </source>
</evidence>
<name>A0A931G5U5_9ACTN</name>
<keyword evidence="4" id="KW-0378">Hydrolase</keyword>
<evidence type="ECO:0000313" key="4">
    <source>
        <dbReference type="EMBL" id="MBG0566594.1"/>
    </source>
</evidence>
<dbReference type="InterPro" id="IPR008969">
    <property type="entry name" value="CarboxyPept-like_regulatory"/>
</dbReference>
<protein>
    <submittedName>
        <fullName evidence="4">Carboxypeptidase regulatory-like domain-containing protein</fullName>
    </submittedName>
</protein>
<feature type="compositionally biased region" description="Low complexity" evidence="1">
    <location>
        <begin position="248"/>
        <end position="274"/>
    </location>
</feature>
<evidence type="ECO:0000256" key="3">
    <source>
        <dbReference type="SAM" id="SignalP"/>
    </source>
</evidence>
<keyword evidence="2" id="KW-1133">Transmembrane helix</keyword>
<feature type="chain" id="PRO_5036699703" evidence="3">
    <location>
        <begin position="33"/>
        <end position="372"/>
    </location>
</feature>
<keyword evidence="5" id="KW-1185">Reference proteome</keyword>